<accession>A0A0F8UBZ4</accession>
<feature type="domain" description="Bromo" evidence="10">
    <location>
        <begin position="324"/>
        <end position="386"/>
    </location>
</feature>
<dbReference type="SUPFAM" id="SSF47370">
    <property type="entry name" value="Bromodomain"/>
    <property type="match status" value="2"/>
</dbReference>
<dbReference type="PANTHER" id="PTHR16062">
    <property type="entry name" value="SWI/SNF-RELATED"/>
    <property type="match status" value="1"/>
</dbReference>
<feature type="compositionally biased region" description="Basic and acidic residues" evidence="9">
    <location>
        <begin position="267"/>
        <end position="284"/>
    </location>
</feature>
<feature type="compositionally biased region" description="Basic and acidic residues" evidence="9">
    <location>
        <begin position="585"/>
        <end position="596"/>
    </location>
</feature>
<dbReference type="OrthoDB" id="1742084at2759"/>
<evidence type="ECO:0000259" key="11">
    <source>
        <dbReference type="PROSITE" id="PS51038"/>
    </source>
</evidence>
<dbReference type="InterPro" id="IPR001025">
    <property type="entry name" value="BAH_dom"/>
</dbReference>
<dbReference type="SMART" id="SM00439">
    <property type="entry name" value="BAH"/>
    <property type="match status" value="1"/>
</dbReference>
<keyword evidence="4" id="KW-0805">Transcription regulation</keyword>
<evidence type="ECO:0000256" key="9">
    <source>
        <dbReference type="SAM" id="MobiDB-lite"/>
    </source>
</evidence>
<feature type="region of interest" description="Disordered" evidence="9">
    <location>
        <begin position="585"/>
        <end position="684"/>
    </location>
</feature>
<dbReference type="PRINTS" id="PR00503">
    <property type="entry name" value="BROMODOMAIN"/>
</dbReference>
<dbReference type="AlphaFoldDB" id="A0A0F8UBZ4"/>
<dbReference type="EMBL" id="JYKN01002231">
    <property type="protein sequence ID" value="KKK17219.1"/>
    <property type="molecule type" value="Genomic_DNA"/>
</dbReference>
<gene>
    <name evidence="12" type="ORF">AOCH_000723</name>
</gene>
<dbReference type="Pfam" id="PF00439">
    <property type="entry name" value="Bromodomain"/>
    <property type="match status" value="2"/>
</dbReference>
<evidence type="ECO:0000256" key="8">
    <source>
        <dbReference type="PROSITE-ProRule" id="PRU00035"/>
    </source>
</evidence>
<dbReference type="PROSITE" id="PS00633">
    <property type="entry name" value="BROMODOMAIN_1"/>
    <property type="match status" value="1"/>
</dbReference>
<dbReference type="PROSITE" id="PS51038">
    <property type="entry name" value="BAH"/>
    <property type="match status" value="1"/>
</dbReference>
<name>A0A0F8UBZ4_9EURO</name>
<keyword evidence="13" id="KW-1185">Reference proteome</keyword>
<evidence type="ECO:0000256" key="7">
    <source>
        <dbReference type="ARBA" id="ARBA00023242"/>
    </source>
</evidence>
<keyword evidence="5 8" id="KW-0103">Bromodomain</keyword>
<dbReference type="FunFam" id="2.30.30.490:FF:000015">
    <property type="entry name" value="Chromatin structure-remodeling complex subunit RSC1"/>
    <property type="match status" value="1"/>
</dbReference>
<keyword evidence="2" id="KW-0677">Repeat</keyword>
<dbReference type="VEuPathDB" id="FungiDB:P175DRAFT_0505348"/>
<evidence type="ECO:0000256" key="5">
    <source>
        <dbReference type="ARBA" id="ARBA00023117"/>
    </source>
</evidence>
<feature type="domain" description="BAH" evidence="11">
    <location>
        <begin position="429"/>
        <end position="548"/>
    </location>
</feature>
<keyword evidence="7" id="KW-0539">Nucleus</keyword>
<feature type="compositionally biased region" description="Pro residues" evidence="9">
    <location>
        <begin position="622"/>
        <end position="644"/>
    </location>
</feature>
<evidence type="ECO:0000256" key="1">
    <source>
        <dbReference type="ARBA" id="ARBA00004123"/>
    </source>
</evidence>
<dbReference type="Proteomes" id="UP000034947">
    <property type="component" value="Unassembled WGS sequence"/>
</dbReference>
<evidence type="ECO:0000256" key="2">
    <source>
        <dbReference type="ARBA" id="ARBA00022737"/>
    </source>
</evidence>
<dbReference type="Gene3D" id="1.20.920.10">
    <property type="entry name" value="Bromodomain-like"/>
    <property type="match status" value="2"/>
</dbReference>
<dbReference type="InterPro" id="IPR043151">
    <property type="entry name" value="BAH_sf"/>
</dbReference>
<feature type="region of interest" description="Disordered" evidence="9">
    <location>
        <begin position="835"/>
        <end position="856"/>
    </location>
</feature>
<dbReference type="InterPro" id="IPR036427">
    <property type="entry name" value="Bromodomain-like_sf"/>
</dbReference>
<dbReference type="InterPro" id="IPR018359">
    <property type="entry name" value="Bromodomain_CS"/>
</dbReference>
<evidence type="ECO:0000256" key="6">
    <source>
        <dbReference type="ARBA" id="ARBA00023163"/>
    </source>
</evidence>
<dbReference type="PANTHER" id="PTHR16062:SF21">
    <property type="entry name" value="CHROMATIN STRUCTURE-REMODELING COMPLEX SUBUNIT RSC1-RELATED"/>
    <property type="match status" value="1"/>
</dbReference>
<dbReference type="GO" id="GO:0016586">
    <property type="term" value="C:RSC-type complex"/>
    <property type="evidence" value="ECO:0007669"/>
    <property type="project" value="InterPro"/>
</dbReference>
<dbReference type="CDD" id="cd04369">
    <property type="entry name" value="Bromodomain"/>
    <property type="match status" value="1"/>
</dbReference>
<dbReference type="CDD" id="cd04717">
    <property type="entry name" value="BAH_polybromo"/>
    <property type="match status" value="1"/>
</dbReference>
<evidence type="ECO:0000313" key="13">
    <source>
        <dbReference type="Proteomes" id="UP000034947"/>
    </source>
</evidence>
<keyword evidence="3" id="KW-0156">Chromatin regulator</keyword>
<evidence type="ECO:0000313" key="12">
    <source>
        <dbReference type="EMBL" id="KKK17219.1"/>
    </source>
</evidence>
<comment type="subcellular location">
    <subcellularLocation>
        <location evidence="1">Nucleus</location>
    </subcellularLocation>
</comment>
<feature type="compositionally biased region" description="Low complexity" evidence="9">
    <location>
        <begin position="671"/>
        <end position="684"/>
    </location>
</feature>
<feature type="compositionally biased region" description="Acidic residues" evidence="9">
    <location>
        <begin position="224"/>
        <end position="253"/>
    </location>
</feature>
<dbReference type="GO" id="GO:0003682">
    <property type="term" value="F:chromatin binding"/>
    <property type="evidence" value="ECO:0007669"/>
    <property type="project" value="InterPro"/>
</dbReference>
<protein>
    <submittedName>
        <fullName evidence="12">Putative RSC complex subunit (RSC1)</fullName>
    </submittedName>
</protein>
<dbReference type="Gene3D" id="2.30.30.490">
    <property type="match status" value="1"/>
</dbReference>
<reference evidence="12 13" key="1">
    <citation type="submission" date="2015-02" db="EMBL/GenBank/DDBJ databases">
        <title>Draft Genome Sequences of Two Closely-Related Aflatoxigenic Aspergillus Species Obtained from the Cote d'Ivoire.</title>
        <authorList>
            <person name="Moore G.G."/>
            <person name="Beltz S.B."/>
            <person name="Mack B.M."/>
        </authorList>
    </citation>
    <scope>NUCLEOTIDE SEQUENCE [LARGE SCALE GENOMIC DNA]</scope>
    <source>
        <strain evidence="12 13">SRRC1432</strain>
    </source>
</reference>
<dbReference type="InterPro" id="IPR001487">
    <property type="entry name" value="Bromodomain"/>
</dbReference>
<feature type="domain" description="Bromo" evidence="10">
    <location>
        <begin position="119"/>
        <end position="189"/>
    </location>
</feature>
<sequence>MYDHCTSVISIGDRIDKFQPICSGLRCFLPGLVVVNSMEKDSEPSQAQPTPEEPVQSIEGDGKEDGPASSVTDEQYRYMMDVVMAIYEFREEERKIPYIGSAELIANGRLLTPTFLDRSGHDPSRLFHRSVNKRNVPDYYDIIKEPMALSILKQRINKKEYKKFTDFVRDCALIPHNAQTYNRPKSQAYEDALVIKDVFIAEFEKLVQQGIITAEEAQLPDLGEIPEADPLPEEEEEDEEDDEDDEEEDESDDDGRRKKKRGPRPGFKRDSAKDDGHKSADPEQRKKRGRPPRVDTPMEARIKAVLKGIRKLKAPGSQLKVRHFERLPDKGTYPDYYIETKDPIAIDIIKRKSKRKKYNSVDHFMRDMDLMFNNAKAYNQPESQIYKDAVDLQIEARRLAEIEKKKPDSEYLMEDGRLPLPDGILYKGELWKVGDWVHIQNPNDVTKPIVAQIYRTWQDSEGEKWVNACWYYRPEQTVHHFEKHFYPNEVVKTGQYRDHRVEEIVDRCFVMFFTRYNRGRPRDLPPEKDVYVCEARYNEEKHKLNKIKTWASCLPDEVREKDYEMDLFDVPRRIKKIPSPIKHLLKSDAKETDDLPKPTWGAENAPPIVGAVHRRPRDENESPPPEPTPSPPPIIPQPVLPPAPRHASISQAPPRPVVDGQPNTLLPGTSPAPVRSPAAPVGAVQHSPVPVAPVAYQQPQVAPAQVYQPGLQRRPSGYVPQSPVPGAYKATPTPHTYAVPQPSAYSAYPGGRMPAPAATAYNPNAPRPVEVFHLSDAANAAIPADIREQFHCDDQGHVLFFSCPPLDIGPSAQQKLGHSLKYLAAKEERRKLVEAKKRKESLEQEERGRDAKRQRADEQTALAAQVEAVTAEALDAMTSGIISGTDQIYKALYGEKADVALQADTKVREQRIQAERITQAKTVQIQAQSKKASFVSLKGGSLYMDDIDPTV</sequence>
<evidence type="ECO:0000256" key="4">
    <source>
        <dbReference type="ARBA" id="ARBA00023015"/>
    </source>
</evidence>
<dbReference type="SMART" id="SM00297">
    <property type="entry name" value="BROMO"/>
    <property type="match status" value="2"/>
</dbReference>
<proteinExistence type="predicted"/>
<feature type="region of interest" description="Disordered" evidence="9">
    <location>
        <begin position="39"/>
        <end position="71"/>
    </location>
</feature>
<dbReference type="FunFam" id="1.20.920.10:FF:000048">
    <property type="entry name" value="RSC complex subunit (RSC1), putative"/>
    <property type="match status" value="1"/>
</dbReference>
<dbReference type="PROSITE" id="PS50014">
    <property type="entry name" value="BROMODOMAIN_2"/>
    <property type="match status" value="2"/>
</dbReference>
<keyword evidence="6" id="KW-0804">Transcription</keyword>
<evidence type="ECO:0000256" key="3">
    <source>
        <dbReference type="ARBA" id="ARBA00022853"/>
    </source>
</evidence>
<dbReference type="GO" id="GO:0006338">
    <property type="term" value="P:chromatin remodeling"/>
    <property type="evidence" value="ECO:0007669"/>
    <property type="project" value="InterPro"/>
</dbReference>
<dbReference type="InterPro" id="IPR037382">
    <property type="entry name" value="Rsc/polybromo"/>
</dbReference>
<dbReference type="GO" id="GO:0006368">
    <property type="term" value="P:transcription elongation by RNA polymerase II"/>
    <property type="evidence" value="ECO:0007669"/>
    <property type="project" value="TreeGrafter"/>
</dbReference>
<dbReference type="Pfam" id="PF01426">
    <property type="entry name" value="BAH"/>
    <property type="match status" value="1"/>
</dbReference>
<feature type="region of interest" description="Disordered" evidence="9">
    <location>
        <begin position="217"/>
        <end position="299"/>
    </location>
</feature>
<evidence type="ECO:0000259" key="10">
    <source>
        <dbReference type="PROSITE" id="PS50014"/>
    </source>
</evidence>
<organism evidence="12 13">
    <name type="scientific">Aspergillus ochraceoroseus</name>
    <dbReference type="NCBI Taxonomy" id="138278"/>
    <lineage>
        <taxon>Eukaryota</taxon>
        <taxon>Fungi</taxon>
        <taxon>Dikarya</taxon>
        <taxon>Ascomycota</taxon>
        <taxon>Pezizomycotina</taxon>
        <taxon>Eurotiomycetes</taxon>
        <taxon>Eurotiomycetidae</taxon>
        <taxon>Eurotiales</taxon>
        <taxon>Aspergillaceae</taxon>
        <taxon>Aspergillus</taxon>
        <taxon>Aspergillus subgen. Nidulantes</taxon>
    </lineage>
</organism>
<comment type="caution">
    <text evidence="12">The sequence shown here is derived from an EMBL/GenBank/DDBJ whole genome shotgun (WGS) entry which is preliminary data.</text>
</comment>